<feature type="region of interest" description="Disordered" evidence="1">
    <location>
        <begin position="318"/>
        <end position="349"/>
    </location>
</feature>
<feature type="compositionally biased region" description="Basic residues" evidence="1">
    <location>
        <begin position="340"/>
        <end position="349"/>
    </location>
</feature>
<organism evidence="2 3">
    <name type="scientific">Ornatilinea apprima</name>
    <dbReference type="NCBI Taxonomy" id="1134406"/>
    <lineage>
        <taxon>Bacteria</taxon>
        <taxon>Bacillati</taxon>
        <taxon>Chloroflexota</taxon>
        <taxon>Anaerolineae</taxon>
        <taxon>Anaerolineales</taxon>
        <taxon>Anaerolineaceae</taxon>
        <taxon>Ornatilinea</taxon>
    </lineage>
</organism>
<evidence type="ECO:0000256" key="1">
    <source>
        <dbReference type="SAM" id="MobiDB-lite"/>
    </source>
</evidence>
<accession>A0A0N8GN28</accession>
<evidence type="ECO:0000313" key="3">
    <source>
        <dbReference type="Proteomes" id="UP000050417"/>
    </source>
</evidence>
<protein>
    <submittedName>
        <fullName evidence="2">Uncharacterized protein</fullName>
    </submittedName>
</protein>
<dbReference type="STRING" id="1134406.ADN00_10120"/>
<sequence length="349" mass="40399">MASKLNQIVFQRKPEPTENAATLLVPQGWQMQGGILRANLYAERVSAQNIEAKVDLTVQKDAQGSVMLRVVPEMKYCDPRFLMGGFFPVGSNYGGMTVCPLMPPAQFLAQMMFPWAHPQAANAQMLDAQPWEEYANKYRAETAQYGLPTTYDGAQVTFAYEERGVRYKEKACVIIENLGQMAMGQWSNKSTYFYRAPFDEFEDWDPVLFLISRSWQFNPQWLAQERASQQMLTGSYNQALAAERQRGKKLLETQHHIQNTLNEMLDHQRVTNEEIRNDAYLTMTNQEEYINPYTNLVDYGSNQFNYRWVTEQGDEFYTNNESDNPNDADGVLNKNDWKRTQVRPRRPLD</sequence>
<dbReference type="OrthoDB" id="1550747at2"/>
<gene>
    <name evidence="2" type="ORF">ADN00_10120</name>
</gene>
<comment type="caution">
    <text evidence="2">The sequence shown here is derived from an EMBL/GenBank/DDBJ whole genome shotgun (WGS) entry which is preliminary data.</text>
</comment>
<dbReference type="EMBL" id="LGCL01000024">
    <property type="protein sequence ID" value="KPL76938.1"/>
    <property type="molecule type" value="Genomic_DNA"/>
</dbReference>
<keyword evidence="3" id="KW-1185">Reference proteome</keyword>
<name>A0A0N8GN28_9CHLR</name>
<proteinExistence type="predicted"/>
<evidence type="ECO:0000313" key="2">
    <source>
        <dbReference type="EMBL" id="KPL76938.1"/>
    </source>
</evidence>
<dbReference type="AlphaFoldDB" id="A0A0N8GN28"/>
<reference evidence="2 3" key="1">
    <citation type="submission" date="2015-07" db="EMBL/GenBank/DDBJ databases">
        <title>Genome sequence of Ornatilinea apprima DSM 23815.</title>
        <authorList>
            <person name="Hemp J."/>
            <person name="Ward L.M."/>
            <person name="Pace L.A."/>
            <person name="Fischer W.W."/>
        </authorList>
    </citation>
    <scope>NUCLEOTIDE SEQUENCE [LARGE SCALE GENOMIC DNA]</scope>
    <source>
        <strain evidence="2 3">P3M-1</strain>
    </source>
</reference>
<dbReference type="Proteomes" id="UP000050417">
    <property type="component" value="Unassembled WGS sequence"/>
</dbReference>
<dbReference type="RefSeq" id="WP_075062883.1">
    <property type="nucleotide sequence ID" value="NZ_LGCL01000024.1"/>
</dbReference>